<reference evidence="3 4" key="1">
    <citation type="submission" date="2018-03" db="EMBL/GenBank/DDBJ databases">
        <title>Streptomyces dioscori sp. nov., a novel endophytic actinobacterium isolated from bulbil of Dioscorea bulbifera L.</title>
        <authorList>
            <person name="Zhikuan W."/>
        </authorList>
    </citation>
    <scope>NUCLEOTIDE SEQUENCE [LARGE SCALE GENOMIC DNA]</scope>
    <source>
        <strain evidence="3 4">A217</strain>
    </source>
</reference>
<dbReference type="OrthoDB" id="7185741at2"/>
<dbReference type="InterPro" id="IPR000073">
    <property type="entry name" value="AB_hydrolase_1"/>
</dbReference>
<protein>
    <submittedName>
        <fullName evidence="3">Alpha/beta hydrolase</fullName>
    </submittedName>
</protein>
<dbReference type="PRINTS" id="PR00111">
    <property type="entry name" value="ABHYDROLASE"/>
</dbReference>
<evidence type="ECO:0000259" key="2">
    <source>
        <dbReference type="Pfam" id="PF00561"/>
    </source>
</evidence>
<keyword evidence="3" id="KW-0378">Hydrolase</keyword>
<proteinExistence type="predicted"/>
<evidence type="ECO:0000256" key="1">
    <source>
        <dbReference type="SAM" id="MobiDB-lite"/>
    </source>
</evidence>
<dbReference type="PANTHER" id="PTHR43798">
    <property type="entry name" value="MONOACYLGLYCEROL LIPASE"/>
    <property type="match status" value="1"/>
</dbReference>
<dbReference type="Pfam" id="PF00561">
    <property type="entry name" value="Abhydrolase_1"/>
    <property type="match status" value="1"/>
</dbReference>
<dbReference type="Gene3D" id="3.40.50.1820">
    <property type="entry name" value="alpha/beta hydrolase"/>
    <property type="match status" value="1"/>
</dbReference>
<dbReference type="SUPFAM" id="SSF53474">
    <property type="entry name" value="alpha/beta-Hydrolases"/>
    <property type="match status" value="1"/>
</dbReference>
<dbReference type="PANTHER" id="PTHR43798:SF33">
    <property type="entry name" value="HYDROLASE, PUTATIVE (AFU_ORTHOLOGUE AFUA_2G14860)-RELATED"/>
    <property type="match status" value="1"/>
</dbReference>
<dbReference type="GO" id="GO:0016020">
    <property type="term" value="C:membrane"/>
    <property type="evidence" value="ECO:0007669"/>
    <property type="project" value="TreeGrafter"/>
</dbReference>
<dbReference type="EMBL" id="PYBJ01000008">
    <property type="protein sequence ID" value="PSM42735.1"/>
    <property type="molecule type" value="Genomic_DNA"/>
</dbReference>
<feature type="region of interest" description="Disordered" evidence="1">
    <location>
        <begin position="1"/>
        <end position="20"/>
    </location>
</feature>
<feature type="domain" description="AB hydrolase-1" evidence="2">
    <location>
        <begin position="45"/>
        <end position="165"/>
    </location>
</feature>
<gene>
    <name evidence="3" type="ORF">C6Y14_14225</name>
</gene>
<name>A0A2P8Q905_9ACTN</name>
<feature type="compositionally biased region" description="Basic and acidic residues" evidence="1">
    <location>
        <begin position="1"/>
        <end position="16"/>
    </location>
</feature>
<comment type="caution">
    <text evidence="3">The sequence shown here is derived from an EMBL/GenBank/DDBJ whole genome shotgun (WGS) entry which is preliminary data.</text>
</comment>
<keyword evidence="4" id="KW-1185">Reference proteome</keyword>
<sequence length="271" mass="28548">MSARPGDGHGRGHGHGDAFTGTKKIRVDGYSVNVSCSGRTVARKPVVVLMAGGGDGLETMAGLQRPLGGDGRVCSYDRLGEGASDQPNGLQTVADSGRILTGVLDRIAGDQPVVLAGHSLGGYIAARYAPDHRDRITGLVLLDATIPALTAGIRKAIPESATGTAAELRDQTIAVNEGQNPEQFLIADAPVRSAGRIPVRIIKHESQFAEVPTYGPALERMWSEGQQQWRALSARSRVGTAAGSGHYIHVDRPDLALKAIRQVIAQATLNR</sequence>
<dbReference type="InterPro" id="IPR029058">
    <property type="entry name" value="AB_hydrolase_fold"/>
</dbReference>
<dbReference type="AlphaFoldDB" id="A0A2P8Q905"/>
<dbReference type="InterPro" id="IPR050266">
    <property type="entry name" value="AB_hydrolase_sf"/>
</dbReference>
<dbReference type="Proteomes" id="UP000240429">
    <property type="component" value="Unassembled WGS sequence"/>
</dbReference>
<dbReference type="GO" id="GO:0016787">
    <property type="term" value="F:hydrolase activity"/>
    <property type="evidence" value="ECO:0007669"/>
    <property type="project" value="UniProtKB-KW"/>
</dbReference>
<organism evidence="3 4">
    <name type="scientific">Streptomyces dioscori</name>
    <dbReference type="NCBI Taxonomy" id="2109333"/>
    <lineage>
        <taxon>Bacteria</taxon>
        <taxon>Bacillati</taxon>
        <taxon>Actinomycetota</taxon>
        <taxon>Actinomycetes</taxon>
        <taxon>Kitasatosporales</taxon>
        <taxon>Streptomycetaceae</taxon>
        <taxon>Streptomyces</taxon>
        <taxon>Streptomyces aurantiacus group</taxon>
    </lineage>
</organism>
<evidence type="ECO:0000313" key="4">
    <source>
        <dbReference type="Proteomes" id="UP000240429"/>
    </source>
</evidence>
<evidence type="ECO:0000313" key="3">
    <source>
        <dbReference type="EMBL" id="PSM42735.1"/>
    </source>
</evidence>
<accession>A0A2P8Q905</accession>